<dbReference type="AlphaFoldDB" id="A0A1W1ZAS6"/>
<organism evidence="1 2">
    <name type="scientific">Pedobacter africanus</name>
    <dbReference type="NCBI Taxonomy" id="151894"/>
    <lineage>
        <taxon>Bacteria</taxon>
        <taxon>Pseudomonadati</taxon>
        <taxon>Bacteroidota</taxon>
        <taxon>Sphingobacteriia</taxon>
        <taxon>Sphingobacteriales</taxon>
        <taxon>Sphingobacteriaceae</taxon>
        <taxon>Pedobacter</taxon>
    </lineage>
</organism>
<gene>
    <name evidence="1" type="ORF">SAMN04488524_0506</name>
</gene>
<sequence length="104" mass="11571">MKILITAGKSVQALKLLAAYPTDTIVLADYGEVPLFPSEKYTFLSLGERNDDIIAHNLLNHSLNEGVEAILPLYAFELAEVIKSKVLFEEFSIHVLTPEDNQVI</sequence>
<reference evidence="2" key="1">
    <citation type="submission" date="2017-04" db="EMBL/GenBank/DDBJ databases">
        <authorList>
            <person name="Varghese N."/>
            <person name="Submissions S."/>
        </authorList>
    </citation>
    <scope>NUCLEOTIDE SEQUENCE [LARGE SCALE GENOMIC DNA]</scope>
    <source>
        <strain evidence="2">DSM 12126</strain>
    </source>
</reference>
<dbReference type="STRING" id="151894.SAMN04488524_0506"/>
<dbReference type="OrthoDB" id="707775at2"/>
<evidence type="ECO:0000313" key="1">
    <source>
        <dbReference type="EMBL" id="SMC45058.1"/>
    </source>
</evidence>
<keyword evidence="2" id="KW-1185">Reference proteome</keyword>
<proteinExistence type="predicted"/>
<protein>
    <submittedName>
        <fullName evidence="1">Uncharacterized protein</fullName>
    </submittedName>
</protein>
<dbReference type="RefSeq" id="WP_084236842.1">
    <property type="nucleotide sequence ID" value="NZ_FWXT01000001.1"/>
</dbReference>
<dbReference type="EMBL" id="FWXT01000001">
    <property type="protein sequence ID" value="SMC45058.1"/>
    <property type="molecule type" value="Genomic_DNA"/>
</dbReference>
<dbReference type="Proteomes" id="UP000192756">
    <property type="component" value="Unassembled WGS sequence"/>
</dbReference>
<accession>A0A1W1ZAS6</accession>
<evidence type="ECO:0000313" key="2">
    <source>
        <dbReference type="Proteomes" id="UP000192756"/>
    </source>
</evidence>
<name>A0A1W1ZAS6_9SPHI</name>